<proteinExistence type="predicted"/>
<keyword evidence="2" id="KW-1185">Reference proteome</keyword>
<name>A0A286GCT6_9BACT</name>
<dbReference type="EMBL" id="OCNH01000003">
    <property type="protein sequence ID" value="SOD92814.1"/>
    <property type="molecule type" value="Genomic_DNA"/>
</dbReference>
<evidence type="ECO:0000313" key="2">
    <source>
        <dbReference type="Proteomes" id="UP000219452"/>
    </source>
</evidence>
<reference evidence="2" key="1">
    <citation type="submission" date="2017-09" db="EMBL/GenBank/DDBJ databases">
        <authorList>
            <person name="Varghese N."/>
            <person name="Submissions S."/>
        </authorList>
    </citation>
    <scope>NUCLEOTIDE SEQUENCE [LARGE SCALE GENOMIC DNA]</scope>
    <source>
        <strain evidence="2">DSM 29961</strain>
    </source>
</reference>
<protein>
    <submittedName>
        <fullName evidence="1">Uncharacterized protein</fullName>
    </submittedName>
</protein>
<dbReference type="Proteomes" id="UP000219452">
    <property type="component" value="Unassembled WGS sequence"/>
</dbReference>
<dbReference type="AlphaFoldDB" id="A0A286GCT6"/>
<gene>
    <name evidence="1" type="ORF">SAMN06269250_4191</name>
</gene>
<accession>A0A286GCT6</accession>
<sequence>MLTSGINAQPFDITPELARFRTNKTIPSIIEHSVLTALSFYPELVETPIQFMFKQSIKSSVMQAQPVFSTILARRKSRAYRINISSMFKLTHTAIPIHQLPNAIMIGWIGHELGHIMDYESRSNLDMVGFGLGYVFSADYVKKVERIADGHAVRHGLGKYLVETKRFILDHAELPQSYKDKIARLYVSPEEITEQVKRLEEEKLDWQRREL</sequence>
<organism evidence="1 2">
    <name type="scientific">Spirosoma fluviale</name>
    <dbReference type="NCBI Taxonomy" id="1597977"/>
    <lineage>
        <taxon>Bacteria</taxon>
        <taxon>Pseudomonadati</taxon>
        <taxon>Bacteroidota</taxon>
        <taxon>Cytophagia</taxon>
        <taxon>Cytophagales</taxon>
        <taxon>Cytophagaceae</taxon>
        <taxon>Spirosoma</taxon>
    </lineage>
</organism>
<evidence type="ECO:0000313" key="1">
    <source>
        <dbReference type="EMBL" id="SOD92814.1"/>
    </source>
</evidence>
<dbReference type="RefSeq" id="WP_097128006.1">
    <property type="nucleotide sequence ID" value="NZ_OCNH01000003.1"/>
</dbReference>
<dbReference type="OrthoDB" id="1098088at2"/>